<keyword evidence="1" id="KW-1030">Host cell inner membrane</keyword>
<keyword evidence="1" id="KW-1236">Degradation of host peptidoglycans during virus entry</keyword>
<keyword evidence="1" id="KW-1244">Viral short tail ejection system</keyword>
<dbReference type="GO" id="GO:0042742">
    <property type="term" value="P:defense response to bacterium"/>
    <property type="evidence" value="ECO:0007669"/>
    <property type="project" value="UniProtKB-KW"/>
</dbReference>
<dbReference type="HAMAP" id="MF_04121">
    <property type="entry name" value="TRANSGLYCOSYLASE_T7"/>
    <property type="match status" value="1"/>
</dbReference>
<keyword evidence="1" id="KW-0472">Membrane</keyword>
<sequence length="1322" mass="142563">MSGYNKSTPSDYDGIFQKAADSHGVSYDLLRKLSFNESSFNPKAVSKTGPKGIMQFTRNTARAMGLNVTDGDDDGRYNPELAIDAGAKLLASLVKKYDGDELKAALAYNQGEGPAGAPQLQAYDKGDFGSISEEGRNYMRKLLDVAKSPNSGALEAFGGITPKGKGIPAEDAFKGIAKAGKVGTELPESHGFDVEGVAQEAPNTPYAKDFWEKTGTTLDEYNSRSTFFGFGDAADAQIQNSTLGVAFRAARADDGYDVFKDTMTPTRWNSYVPSKEDLQKLRDSGLPPSYYGVVTGGDGENWDALIKLAKDNFEADQRAAEAGTGAKLAAGIVGAGVDPLSYVPLVGVAGKGLKVVNKALRVGAQAGALSVASEGIRTSVAGGEAHYADAALGGLLFGAGMSALSDAVAAGIRKARGVESVNEFAGPALRIEARETAINTGGHDTSTLPSENFSFEQDHRGVPFADHPTEEGAAVLANGSILSDTNPLNPRTQRDFAEIDPERAAPGIKLGGFTEIGLKTLGSKDAGVRAIAQDLVRSPTGMQSGSSGKFGATASDIHERLHATDQRMYNQLYDAVDRAMKDPEFSVGEQKMSRRAIRQEVYKRAALAIERPELQADLTKGEREVMDLLKEHFDTKRELMEQPGIFGNANAVSIFPGSRHKGTYVPNVYDRGAKELMMQKLGGPEGLQQAIAQSWLTSYRVRPEVKARVDEYLMELNGYKSVDQVTPEVVQKHAMDKAYGISHTEDFTASSVIDDNITGLVGIENNSFLEARNMFDSDLPVTLPDGSTFSVNDLRNFDMARIIPAYDRRVNGDISIMGGSGKTTKQLKDEIMALDKRAERKGQLKGEVEALKDTVKILTGRARRNNDTAFETAMRSLNDLAFFAKNFYMGPQNLTEIAGMLAKGNVKAMLHGIPTLRDLATRTSPVSGSELRELHGALFGKELDQLIRPGREDIVQRIREASDTSGAMASVIGTIKFGTQELSARSPWTKMLNGTANYILDTARQGVLGDVAGAALGGKGSKFGKENFLKAASISPEQWNGIKQLFVDHATRDANGQFTIKDKKAFSQDPRAMDLWRLADKVADETMLRPHKVSQQDSKAYGAGVKMAMQFKNFTIKSLNAKFIRSFYEGYKNNRAIDMALTHILSLGIAGTYFAMQAHVKAYGLQESQRKDYLKKALNPTMLAYAALTRSSHTGAPLSIVSMIAGAAGFQDANMLRSTILPKEEQFQKKGGASKGRAESSNLAGNLGSQVPALGYVGNVIATAKNAYGVATAPNKPTERDYMTGLMNSTKELVPNDPLTQQLIMKIYEANGVTIKQQPKPN</sequence>
<organism evidence="3 4">
    <name type="scientific">Klebsiella phage vB_KpnP_K2044-HW</name>
    <dbReference type="NCBI Taxonomy" id="2984833"/>
    <lineage>
        <taxon>Viruses</taxon>
        <taxon>Duplodnaviria</taxon>
        <taxon>Heunggongvirae</taxon>
        <taxon>Uroviricota</taxon>
        <taxon>Caudoviricetes</taxon>
        <taxon>Autographivirales</taxon>
        <taxon>Autotranscriptaviridae</taxon>
        <taxon>Studiervirinae</taxon>
        <taxon>Przondovirus</taxon>
        <taxon>Przondovirus K2044HW</taxon>
    </lineage>
</organism>
<comment type="catalytic activity">
    <reaction evidence="1">
        <text>Exolytic cleavage of the (1-&gt;4)-beta-glycosidic linkage between N-acetylmuramic acid (MurNAc) and N-acetylglucosamine (GlcNAc) residues in peptidoglycan, from either the reducing or the non-reducing ends of the peptidoglycan chains, with concomitant formation of a 1,6-anhydrobond in the MurNAc residue.</text>
        <dbReference type="EC" id="4.2.2.n1"/>
    </reaction>
</comment>
<evidence type="ECO:0000256" key="1">
    <source>
        <dbReference type="HAMAP-Rule" id="MF_04121"/>
    </source>
</evidence>
<comment type="similarity">
    <text evidence="1">Belongs to the transglycosylase Slt family.</text>
</comment>
<feature type="topological domain" description="Periplasmic" evidence="1">
    <location>
        <begin position="1"/>
        <end position="1139"/>
    </location>
</feature>
<comment type="function">
    <text evidence="1">Component of the cylindrical core that assembles on the inner surface of the capsid during capsid formation and plays a role in viral DNA ejection into the host cell. The inner core is composed of stacked rings of gp14, gp15 and gp16 proteins. Following binding to the host cell surface, the internal core is disassembled and gp16 is ejected along with gp14 and gp15 into the infected cell. Gp16 probably inserts in the host inner membrane and remains associated with gp15. The gp15-gp16 complex binds to both the viral DNA and the host inner membrane, probably escorting the leading end of the genome through the periplasm and controlling the extent of DNA translocated into the host cell. Functions as an exolysin that catalyzes the cleavage of the glycosidic bonds between N-acetylmuramic acid and N-acetylglucosamine residues in peptidoglycans allowing the local digestion of the bacterial peptidoglycan wall.</text>
</comment>
<dbReference type="GO" id="GO:0020002">
    <property type="term" value="C:host cell plasma membrane"/>
    <property type="evidence" value="ECO:0007669"/>
    <property type="project" value="UniProtKB-SubCell"/>
</dbReference>
<accession>A0A9E8G5Q2</accession>
<dbReference type="GO" id="GO:0000270">
    <property type="term" value="P:peptidoglycan metabolic process"/>
    <property type="evidence" value="ECO:0007669"/>
    <property type="project" value="InterPro"/>
</dbReference>
<dbReference type="GO" id="GO:0098932">
    <property type="term" value="P:symbiont entry into host cell via disruption of host cell wall peptidoglycan"/>
    <property type="evidence" value="ECO:0007669"/>
    <property type="project" value="UniProtKB-UniRule"/>
</dbReference>
<dbReference type="GO" id="GO:0044423">
    <property type="term" value="C:virion component"/>
    <property type="evidence" value="ECO:0007669"/>
    <property type="project" value="UniProtKB-UniRule"/>
</dbReference>
<dbReference type="InterPro" id="IPR038994">
    <property type="entry name" value="Gp16"/>
</dbReference>
<keyword evidence="1" id="KW-1171">Viral genome ejection through host cell envelope</keyword>
<gene>
    <name evidence="3" type="primary">mltF</name>
    <name evidence="3" type="ORF">HW_00043</name>
</gene>
<dbReference type="GO" id="GO:0016787">
    <property type="term" value="F:hydrolase activity"/>
    <property type="evidence" value="ECO:0007669"/>
    <property type="project" value="UniProtKB-KW"/>
</dbReference>
<keyword evidence="4" id="KW-1185">Reference proteome</keyword>
<feature type="topological domain" description="Cytoplasmic" evidence="1">
    <location>
        <begin position="1161"/>
        <end position="1322"/>
    </location>
</feature>
<dbReference type="EMBL" id="OP620754">
    <property type="protein sequence ID" value="UZT48274.1"/>
    <property type="molecule type" value="Genomic_DNA"/>
</dbReference>
<keyword evidence="1 3" id="KW-0456">Lyase</keyword>
<name>A0A9E8G5Q2_9CAUD</name>
<keyword evidence="1" id="KW-1160">Virus entry into host cell</keyword>
<keyword evidence="1" id="KW-1162">Viral penetration into host cytoplasm</keyword>
<dbReference type="InterPro" id="IPR023346">
    <property type="entry name" value="Lysozyme-like_dom_sf"/>
</dbReference>
<evidence type="ECO:0000313" key="4">
    <source>
        <dbReference type="Proteomes" id="UP001163069"/>
    </source>
</evidence>
<reference evidence="3" key="1">
    <citation type="submission" date="2022-10" db="EMBL/GenBank/DDBJ databases">
        <authorList>
            <person name="Peng H."/>
        </authorList>
    </citation>
    <scope>NUCLEOTIDE SEQUENCE</scope>
</reference>
<dbReference type="SUPFAM" id="SSF53955">
    <property type="entry name" value="Lysozyme-like"/>
    <property type="match status" value="1"/>
</dbReference>
<keyword evidence="1" id="KW-0946">Virion</keyword>
<dbReference type="GO" id="GO:0099002">
    <property type="term" value="P:symbiont genome ejection through host cell envelope, short tail mechanism"/>
    <property type="evidence" value="ECO:0007669"/>
    <property type="project" value="UniProtKB-UniRule"/>
</dbReference>
<feature type="active site" evidence="1">
    <location>
        <position position="37"/>
    </location>
</feature>
<keyword evidence="1" id="KW-1235">Degradation of host cell envelope components during virus entry</keyword>
<protein>
    <recommendedName>
        <fullName evidence="1">Peptidoglycan transglycosylase gp16</fullName>
        <ecNumber evidence="1">4.2.2.n1</ecNumber>
    </recommendedName>
    <alternativeName>
        <fullName evidence="1">Internal core protein gp16</fullName>
    </alternativeName>
</protein>
<keyword evidence="1" id="KW-0929">Antimicrobial</keyword>
<evidence type="ECO:0000259" key="2">
    <source>
        <dbReference type="Pfam" id="PF01464"/>
    </source>
</evidence>
<dbReference type="Pfam" id="PF01464">
    <property type="entry name" value="SLT"/>
    <property type="match status" value="1"/>
</dbReference>
<keyword evidence="1" id="KW-1032">Host cell membrane</keyword>
<dbReference type="GO" id="GO:0008933">
    <property type="term" value="F:peptidoglycan lytic transglycosylase activity"/>
    <property type="evidence" value="ECO:0007669"/>
    <property type="project" value="UniProtKB-UniRule"/>
</dbReference>
<dbReference type="GO" id="GO:0031640">
    <property type="term" value="P:killing of cells of another organism"/>
    <property type="evidence" value="ECO:0007669"/>
    <property type="project" value="UniProtKB-KW"/>
</dbReference>
<feature type="region of interest" description="Transglycosylase SLT-type domain" evidence="1">
    <location>
        <begin position="24"/>
        <end position="111"/>
    </location>
</feature>
<dbReference type="PROSITE" id="PS00922">
    <property type="entry name" value="TRANSGLYCOSYLASE"/>
    <property type="match status" value="1"/>
</dbReference>
<comment type="subunit">
    <text evidence="1">Homotetramer. Interacts with gp15; after ejection the gp15-gp16 complex composed of a gp15 octamer and a gp16 tetramer probably binds both the viral DNA and the host inner membrane.</text>
</comment>
<dbReference type="PANTHER" id="PTHR37423:SF2">
    <property type="entry name" value="MEMBRANE-BOUND LYTIC MUREIN TRANSGLYCOSYLASE C"/>
    <property type="match status" value="1"/>
</dbReference>
<comment type="domain">
    <text evidence="1">The N-terminus contains the transglycosylase activity. The C-terminus is essential for the viral DNA translocation into the host cytoplasm.</text>
</comment>
<keyword evidence="1" id="KW-0812">Transmembrane</keyword>
<keyword evidence="1" id="KW-1043">Host membrane</keyword>
<dbReference type="PANTHER" id="PTHR37423">
    <property type="entry name" value="SOLUBLE LYTIC MUREIN TRANSGLYCOSYLASE-RELATED"/>
    <property type="match status" value="1"/>
</dbReference>
<dbReference type="Gene3D" id="1.10.530.10">
    <property type="match status" value="1"/>
</dbReference>
<dbReference type="EC" id="4.2.2.n1" evidence="1"/>
<dbReference type="InterPro" id="IPR000189">
    <property type="entry name" value="Transglyc_AS"/>
</dbReference>
<dbReference type="Proteomes" id="UP001163069">
    <property type="component" value="Segment"/>
</dbReference>
<comment type="subcellular location">
    <subcellularLocation>
        <location evidence="1">Virion</location>
    </subcellularLocation>
    <subcellularLocation>
        <location evidence="1">Host cell inner membrane</location>
        <topology evidence="1">Single-pass membrane protein</topology>
    </subcellularLocation>
    <text evidence="1">The gp15-gp16 complex spans the periplasm and the cytoplasmic membrane.</text>
</comment>
<keyword evidence="1" id="KW-1133">Transmembrane helix</keyword>
<dbReference type="InterPro" id="IPR008258">
    <property type="entry name" value="Transglycosylase_SLT_dom_1"/>
</dbReference>
<keyword evidence="1" id="KW-0378">Hydrolase</keyword>
<proteinExistence type="inferred from homology"/>
<dbReference type="GO" id="GO:0016020">
    <property type="term" value="C:membrane"/>
    <property type="evidence" value="ECO:0007669"/>
    <property type="project" value="InterPro"/>
</dbReference>
<keyword evidence="1" id="KW-0081">Bacteriolytic enzyme</keyword>
<feature type="domain" description="Transglycosylase SLT" evidence="2">
    <location>
        <begin position="16"/>
        <end position="126"/>
    </location>
</feature>
<evidence type="ECO:0000313" key="3">
    <source>
        <dbReference type="EMBL" id="UZT48274.1"/>
    </source>
</evidence>
<dbReference type="GO" id="GO:0098994">
    <property type="term" value="P:symbiont entry into host cell via disruption of host cell envelope"/>
    <property type="evidence" value="ECO:0007669"/>
    <property type="project" value="UniProtKB-KW"/>
</dbReference>